<keyword evidence="1" id="KW-0472">Membrane</keyword>
<dbReference type="AlphaFoldDB" id="A0A2H3DBF4"/>
<dbReference type="OrthoDB" id="9451547at2759"/>
<dbReference type="EMBL" id="KZ293690">
    <property type="protein sequence ID" value="PBK85593.1"/>
    <property type="molecule type" value="Genomic_DNA"/>
</dbReference>
<evidence type="ECO:0000313" key="4">
    <source>
        <dbReference type="Proteomes" id="UP000217790"/>
    </source>
</evidence>
<dbReference type="PANTHER" id="PTHR35043:SF7">
    <property type="entry name" value="TRANSCRIPTION FACTOR DOMAIN-CONTAINING PROTEIN"/>
    <property type="match status" value="1"/>
</dbReference>
<feature type="transmembrane region" description="Helical" evidence="1">
    <location>
        <begin position="203"/>
        <end position="224"/>
    </location>
</feature>
<evidence type="ECO:0000256" key="2">
    <source>
        <dbReference type="SAM" id="SignalP"/>
    </source>
</evidence>
<gene>
    <name evidence="3" type="ORF">ARMGADRAFT_941875</name>
</gene>
<evidence type="ECO:0000313" key="3">
    <source>
        <dbReference type="EMBL" id="PBK85593.1"/>
    </source>
</evidence>
<dbReference type="STRING" id="47427.A0A2H3DBF4"/>
<sequence length="229" mass="25503">MYSVVVPIFLFIFRVLGADTSPAGDEGVPVCIDDRRTVSNIVWSCLATMFASTWLAIHPNVPGRKITDKGVISRTVERAKIMGITVLAPEVIVAWAAEQFKVAWKVDEPEHLTMTHGFFLGMGGFCYTDISYTQHTPDESIVTLHVIESQCTIFIEDLEAISVKTIEDKSKGDGLSKTISILQISWFIAQCTARVIQRLPITLLEMTALAFAGLSIITYCLWWYKPLNV</sequence>
<organism evidence="3 4">
    <name type="scientific">Armillaria gallica</name>
    <name type="common">Bulbous honey fungus</name>
    <name type="synonym">Armillaria bulbosa</name>
    <dbReference type="NCBI Taxonomy" id="47427"/>
    <lineage>
        <taxon>Eukaryota</taxon>
        <taxon>Fungi</taxon>
        <taxon>Dikarya</taxon>
        <taxon>Basidiomycota</taxon>
        <taxon>Agaricomycotina</taxon>
        <taxon>Agaricomycetes</taxon>
        <taxon>Agaricomycetidae</taxon>
        <taxon>Agaricales</taxon>
        <taxon>Marasmiineae</taxon>
        <taxon>Physalacriaceae</taxon>
        <taxon>Armillaria</taxon>
    </lineage>
</organism>
<dbReference type="InParanoid" id="A0A2H3DBF4"/>
<accession>A0A2H3DBF4</accession>
<keyword evidence="1" id="KW-0812">Transmembrane</keyword>
<feature type="non-terminal residue" evidence="3">
    <location>
        <position position="229"/>
    </location>
</feature>
<dbReference type="Proteomes" id="UP000217790">
    <property type="component" value="Unassembled WGS sequence"/>
</dbReference>
<keyword evidence="1" id="KW-1133">Transmembrane helix</keyword>
<feature type="signal peptide" evidence="2">
    <location>
        <begin position="1"/>
        <end position="18"/>
    </location>
</feature>
<dbReference type="PANTHER" id="PTHR35043">
    <property type="entry name" value="TRANSCRIPTION FACTOR DOMAIN-CONTAINING PROTEIN"/>
    <property type="match status" value="1"/>
</dbReference>
<keyword evidence="4" id="KW-1185">Reference proteome</keyword>
<name>A0A2H3DBF4_ARMGA</name>
<dbReference type="OMA" id="YRWTITH"/>
<keyword evidence="2" id="KW-0732">Signal</keyword>
<feature type="chain" id="PRO_5013870740" evidence="2">
    <location>
        <begin position="19"/>
        <end position="229"/>
    </location>
</feature>
<reference evidence="4" key="1">
    <citation type="journal article" date="2017" name="Nat. Ecol. Evol.">
        <title>Genome expansion and lineage-specific genetic innovations in the forest pathogenic fungi Armillaria.</title>
        <authorList>
            <person name="Sipos G."/>
            <person name="Prasanna A.N."/>
            <person name="Walter M.C."/>
            <person name="O'Connor E."/>
            <person name="Balint B."/>
            <person name="Krizsan K."/>
            <person name="Kiss B."/>
            <person name="Hess J."/>
            <person name="Varga T."/>
            <person name="Slot J."/>
            <person name="Riley R."/>
            <person name="Boka B."/>
            <person name="Rigling D."/>
            <person name="Barry K."/>
            <person name="Lee J."/>
            <person name="Mihaltcheva S."/>
            <person name="LaButti K."/>
            <person name="Lipzen A."/>
            <person name="Waldron R."/>
            <person name="Moloney N.M."/>
            <person name="Sperisen C."/>
            <person name="Kredics L."/>
            <person name="Vagvoelgyi C."/>
            <person name="Patrignani A."/>
            <person name="Fitzpatrick D."/>
            <person name="Nagy I."/>
            <person name="Doyle S."/>
            <person name="Anderson J.B."/>
            <person name="Grigoriev I.V."/>
            <person name="Gueldener U."/>
            <person name="Muensterkoetter M."/>
            <person name="Nagy L.G."/>
        </authorList>
    </citation>
    <scope>NUCLEOTIDE SEQUENCE [LARGE SCALE GENOMIC DNA]</scope>
    <source>
        <strain evidence="4">Ar21-2</strain>
    </source>
</reference>
<protein>
    <submittedName>
        <fullName evidence="3">Uncharacterized protein</fullName>
    </submittedName>
</protein>
<evidence type="ECO:0000256" key="1">
    <source>
        <dbReference type="SAM" id="Phobius"/>
    </source>
</evidence>
<proteinExistence type="predicted"/>